<feature type="domain" description="ABC transporter" evidence="5">
    <location>
        <begin position="5"/>
        <end position="255"/>
    </location>
</feature>
<dbReference type="PANTHER" id="PTHR43776:SF7">
    <property type="entry name" value="D,D-DIPEPTIDE TRANSPORT ATP-BINDING PROTEIN DDPF-RELATED"/>
    <property type="match status" value="1"/>
</dbReference>
<comment type="caution">
    <text evidence="6">The sequence shown here is derived from an EMBL/GenBank/DDBJ whole genome shotgun (WGS) entry which is preliminary data.</text>
</comment>
<dbReference type="InterPro" id="IPR003593">
    <property type="entry name" value="AAA+_ATPase"/>
</dbReference>
<keyword evidence="3" id="KW-0547">Nucleotide-binding</keyword>
<sequence length="260" mass="29229">MHSLLEVDRLSKSYAGTGGAVKAVQNVSFIIREGECLGLAGESGCGKSTVARLILALDRPDQGDIRMEGSSLFAISPKELRRKRRLIQAVFQDPSASLNDRLPVWRSVMEPLDNFPEETPPFLSDVKGNRRSTAARLFEMVELGPEYLDRYPHELSGGQRQRVAIARGISLRPKLLVCDETTTSLDVTVQSQVLRMLKQLQRELSLSFLFISHDIAVIEQMSDRIMVMKDGAVVEQFPKEKMWDRNRASYTRLLISSACF</sequence>
<dbReference type="AlphaFoldDB" id="A0A3A6P9C3"/>
<evidence type="ECO:0000256" key="1">
    <source>
        <dbReference type="ARBA" id="ARBA00005417"/>
    </source>
</evidence>
<dbReference type="Pfam" id="PF00005">
    <property type="entry name" value="ABC_tran"/>
    <property type="match status" value="1"/>
</dbReference>
<dbReference type="GO" id="GO:0005524">
    <property type="term" value="F:ATP binding"/>
    <property type="evidence" value="ECO:0007669"/>
    <property type="project" value="UniProtKB-KW"/>
</dbReference>
<dbReference type="SMART" id="SM00382">
    <property type="entry name" value="AAA"/>
    <property type="match status" value="1"/>
</dbReference>
<keyword evidence="4 6" id="KW-0067">ATP-binding</keyword>
<dbReference type="InterPro" id="IPR017871">
    <property type="entry name" value="ABC_transporter-like_CS"/>
</dbReference>
<dbReference type="PANTHER" id="PTHR43776">
    <property type="entry name" value="TRANSPORT ATP-BINDING PROTEIN"/>
    <property type="match status" value="1"/>
</dbReference>
<keyword evidence="7" id="KW-1185">Reference proteome</keyword>
<evidence type="ECO:0000313" key="7">
    <source>
        <dbReference type="Proteomes" id="UP000267798"/>
    </source>
</evidence>
<protein>
    <submittedName>
        <fullName evidence="6">ABC transporter ATP-binding protein</fullName>
    </submittedName>
</protein>
<organism evidence="6 7">
    <name type="scientific">Paenibacillus pinisoli</name>
    <dbReference type="NCBI Taxonomy" id="1276110"/>
    <lineage>
        <taxon>Bacteria</taxon>
        <taxon>Bacillati</taxon>
        <taxon>Bacillota</taxon>
        <taxon>Bacilli</taxon>
        <taxon>Bacillales</taxon>
        <taxon>Paenibacillaceae</taxon>
        <taxon>Paenibacillus</taxon>
    </lineage>
</organism>
<dbReference type="EMBL" id="QXQB01000005">
    <property type="protein sequence ID" value="RJX37452.1"/>
    <property type="molecule type" value="Genomic_DNA"/>
</dbReference>
<evidence type="ECO:0000259" key="5">
    <source>
        <dbReference type="PROSITE" id="PS50893"/>
    </source>
</evidence>
<dbReference type="OrthoDB" id="9802264at2"/>
<dbReference type="PROSITE" id="PS00211">
    <property type="entry name" value="ABC_TRANSPORTER_1"/>
    <property type="match status" value="1"/>
</dbReference>
<dbReference type="RefSeq" id="WP_120113376.1">
    <property type="nucleotide sequence ID" value="NZ_QXQB01000005.1"/>
</dbReference>
<accession>A0A3A6P9C3</accession>
<evidence type="ECO:0000256" key="2">
    <source>
        <dbReference type="ARBA" id="ARBA00022448"/>
    </source>
</evidence>
<dbReference type="Gene3D" id="3.40.50.300">
    <property type="entry name" value="P-loop containing nucleotide triphosphate hydrolases"/>
    <property type="match status" value="1"/>
</dbReference>
<dbReference type="GO" id="GO:0055085">
    <property type="term" value="P:transmembrane transport"/>
    <property type="evidence" value="ECO:0007669"/>
    <property type="project" value="UniProtKB-ARBA"/>
</dbReference>
<gene>
    <name evidence="6" type="ORF">D3P09_20905</name>
</gene>
<dbReference type="PROSITE" id="PS50893">
    <property type="entry name" value="ABC_TRANSPORTER_2"/>
    <property type="match status" value="1"/>
</dbReference>
<evidence type="ECO:0000256" key="4">
    <source>
        <dbReference type="ARBA" id="ARBA00022840"/>
    </source>
</evidence>
<keyword evidence="2" id="KW-0813">Transport</keyword>
<comment type="similarity">
    <text evidence="1">Belongs to the ABC transporter superfamily.</text>
</comment>
<dbReference type="GO" id="GO:0016887">
    <property type="term" value="F:ATP hydrolysis activity"/>
    <property type="evidence" value="ECO:0007669"/>
    <property type="project" value="InterPro"/>
</dbReference>
<reference evidence="6 7" key="1">
    <citation type="submission" date="2018-09" db="EMBL/GenBank/DDBJ databases">
        <title>Paenibacillus aracenensis nov. sp. isolated from a cave in southern Spain.</title>
        <authorList>
            <person name="Jurado V."/>
            <person name="Gutierrez-Patricio S."/>
            <person name="Gonzalez-Pimentel J.L."/>
            <person name="Miller A.Z."/>
            <person name="Laiz L."/>
            <person name="Saiz-Jimenez C."/>
        </authorList>
    </citation>
    <scope>NUCLEOTIDE SEQUENCE [LARGE SCALE GENOMIC DNA]</scope>
    <source>
        <strain evidence="6 7">JCM 19203</strain>
    </source>
</reference>
<evidence type="ECO:0000256" key="3">
    <source>
        <dbReference type="ARBA" id="ARBA00022741"/>
    </source>
</evidence>
<proteinExistence type="inferred from homology"/>
<dbReference type="CDD" id="cd03257">
    <property type="entry name" value="ABC_NikE_OppD_transporters"/>
    <property type="match status" value="1"/>
</dbReference>
<dbReference type="SUPFAM" id="SSF52540">
    <property type="entry name" value="P-loop containing nucleoside triphosphate hydrolases"/>
    <property type="match status" value="1"/>
</dbReference>
<name>A0A3A6P9C3_9BACL</name>
<evidence type="ECO:0000313" key="6">
    <source>
        <dbReference type="EMBL" id="RJX37452.1"/>
    </source>
</evidence>
<dbReference type="InterPro" id="IPR027417">
    <property type="entry name" value="P-loop_NTPase"/>
</dbReference>
<dbReference type="InterPro" id="IPR003439">
    <property type="entry name" value="ABC_transporter-like_ATP-bd"/>
</dbReference>
<dbReference type="InterPro" id="IPR050319">
    <property type="entry name" value="ABC_transp_ATP-bind"/>
</dbReference>
<dbReference type="Proteomes" id="UP000267798">
    <property type="component" value="Unassembled WGS sequence"/>
</dbReference>